<reference evidence="3" key="1">
    <citation type="journal article" date="2019" name="Int. J. Syst. Evol. Microbiol.">
        <title>The Global Catalogue of Microorganisms (GCM) 10K type strain sequencing project: providing services to taxonomists for standard genome sequencing and annotation.</title>
        <authorList>
            <consortium name="The Broad Institute Genomics Platform"/>
            <consortium name="The Broad Institute Genome Sequencing Center for Infectious Disease"/>
            <person name="Wu L."/>
            <person name="Ma J."/>
        </authorList>
    </citation>
    <scope>NUCLEOTIDE SEQUENCE [LARGE SCALE GENOMIC DNA]</scope>
    <source>
        <strain evidence="3">KCTC 23707</strain>
    </source>
</reference>
<dbReference type="EC" id="3.4.23.49" evidence="2"/>
<keyword evidence="3" id="KW-1185">Reference proteome</keyword>
<feature type="chain" id="PRO_5047227166" evidence="1">
    <location>
        <begin position="35"/>
        <end position="327"/>
    </location>
</feature>
<keyword evidence="2" id="KW-0378">Hydrolase</keyword>
<keyword evidence="1" id="KW-0732">Signal</keyword>
<keyword evidence="2" id="KW-0645">Protease</keyword>
<accession>A0ABW5DL51</accession>
<dbReference type="InterPro" id="IPR020080">
    <property type="entry name" value="OM_adhesin/peptidase_omptin"/>
</dbReference>
<organism evidence="2 3">
    <name type="scientific">Chelativorans composti</name>
    <dbReference type="NCBI Taxonomy" id="768533"/>
    <lineage>
        <taxon>Bacteria</taxon>
        <taxon>Pseudomonadati</taxon>
        <taxon>Pseudomonadota</taxon>
        <taxon>Alphaproteobacteria</taxon>
        <taxon>Hyphomicrobiales</taxon>
        <taxon>Phyllobacteriaceae</taxon>
        <taxon>Chelativorans</taxon>
    </lineage>
</organism>
<dbReference type="Pfam" id="PF01278">
    <property type="entry name" value="Omptin"/>
    <property type="match status" value="1"/>
</dbReference>
<comment type="caution">
    <text evidence="2">The sequence shown here is derived from an EMBL/GenBank/DDBJ whole genome shotgun (WGS) entry which is preliminary data.</text>
</comment>
<dbReference type="Proteomes" id="UP001597373">
    <property type="component" value="Unassembled WGS sequence"/>
</dbReference>
<protein>
    <submittedName>
        <fullName evidence="2">Omptin family outer membrane protease</fullName>
        <ecNumber evidence="2">3.4.23.49</ecNumber>
    </submittedName>
</protein>
<dbReference type="GO" id="GO:0006508">
    <property type="term" value="P:proteolysis"/>
    <property type="evidence" value="ECO:0007669"/>
    <property type="project" value="UniProtKB-KW"/>
</dbReference>
<dbReference type="EMBL" id="JBHUIR010000038">
    <property type="protein sequence ID" value="MFD2260271.1"/>
    <property type="molecule type" value="Genomic_DNA"/>
</dbReference>
<dbReference type="InterPro" id="IPR000036">
    <property type="entry name" value="Peptidase_A26_omptin"/>
</dbReference>
<evidence type="ECO:0000313" key="3">
    <source>
        <dbReference type="Proteomes" id="UP001597373"/>
    </source>
</evidence>
<name>A0ABW5DL51_9HYPH</name>
<dbReference type="SUPFAM" id="SSF69917">
    <property type="entry name" value="OMPT-like"/>
    <property type="match status" value="1"/>
</dbReference>
<dbReference type="Gene3D" id="2.40.128.90">
    <property type="entry name" value="OMPT-like"/>
    <property type="match status" value="1"/>
</dbReference>
<gene>
    <name evidence="2" type="ORF">ACFSMZ_10910</name>
</gene>
<dbReference type="InterPro" id="IPR053724">
    <property type="entry name" value="OMP_A26_sf"/>
</dbReference>
<evidence type="ECO:0000313" key="2">
    <source>
        <dbReference type="EMBL" id="MFD2260271.1"/>
    </source>
</evidence>
<sequence>MKGVRSFGKSFSATTKILLPVILSTVALSGHSQAADHLFQPKDEGNLRLSAGIGYAWIRADERVYAEGDRISHLIWKSQTPVISGEIDFRSDTGLTVVARARVGVAGTGKMDDYDWIDDYFKSYRFEDWTHHSHHSVELERYFTGDIAIGYDFVLNDDNTLNLSGGLKYTNIKFNSYGGTFTYSKDGFRDVSGTFPDVPNIFYEQKIPAAFAGLRWSGTFTNIRLTAEARAGATFHARDTDWHWLRPLLFQTRLESAPFLELRAEMQHQLSGQAAIFAAADFERHFEMLGIDRATDMRTNRRDPDSDSVEGAALQSFTVSFGLKVRF</sequence>
<proteinExistence type="predicted"/>
<dbReference type="GO" id="GO:0004190">
    <property type="term" value="F:aspartic-type endopeptidase activity"/>
    <property type="evidence" value="ECO:0007669"/>
    <property type="project" value="UniProtKB-EC"/>
</dbReference>
<dbReference type="RefSeq" id="WP_345099132.1">
    <property type="nucleotide sequence ID" value="NZ_BAABGS010000021.1"/>
</dbReference>
<feature type="signal peptide" evidence="1">
    <location>
        <begin position="1"/>
        <end position="34"/>
    </location>
</feature>
<evidence type="ECO:0000256" key="1">
    <source>
        <dbReference type="SAM" id="SignalP"/>
    </source>
</evidence>